<accession>A0AAD4GJE4</accession>
<evidence type="ECO:0000313" key="1">
    <source>
        <dbReference type="EMBL" id="KAF8447535.1"/>
    </source>
</evidence>
<comment type="caution">
    <text evidence="1">The sequence shown here is derived from an EMBL/GenBank/DDBJ whole genome shotgun (WGS) entry which is preliminary data.</text>
</comment>
<keyword evidence="2" id="KW-1185">Reference proteome</keyword>
<proteinExistence type="predicted"/>
<dbReference type="EMBL" id="WHUW01000004">
    <property type="protein sequence ID" value="KAF8447535.1"/>
    <property type="molecule type" value="Genomic_DNA"/>
</dbReference>
<organism evidence="1 2">
    <name type="scientific">Boletus edulis BED1</name>
    <dbReference type="NCBI Taxonomy" id="1328754"/>
    <lineage>
        <taxon>Eukaryota</taxon>
        <taxon>Fungi</taxon>
        <taxon>Dikarya</taxon>
        <taxon>Basidiomycota</taxon>
        <taxon>Agaricomycotina</taxon>
        <taxon>Agaricomycetes</taxon>
        <taxon>Agaricomycetidae</taxon>
        <taxon>Boletales</taxon>
        <taxon>Boletineae</taxon>
        <taxon>Boletaceae</taxon>
        <taxon>Boletoideae</taxon>
        <taxon>Boletus</taxon>
    </lineage>
</organism>
<evidence type="ECO:0000313" key="2">
    <source>
        <dbReference type="Proteomes" id="UP001194468"/>
    </source>
</evidence>
<sequence>MHCFDNCSYITVYGFSRARLLINAFPSSITHLSPSMDCLKLDRSLCTISNATARLLLAMDCLEPDCSFHSPLCRFERNRSSSRRLQIVSSPTARSHPRCFECNHSSITDYGLSQAWLLVPVLAVLSTTAHLAVYGFSRARPLIPVLTVSSAITRLSPSMDCLKPDRSLCTVSSATGRILLAMDCLESDCSFPSPLCHFECNCLFSRRLRIVSSLTARSCPCCFECNHSSITEYRLSQAWLLVPVLAISSATTRLAVYGLSRD</sequence>
<protein>
    <submittedName>
        <fullName evidence="1">Uncharacterized protein</fullName>
    </submittedName>
</protein>
<reference evidence="1" key="1">
    <citation type="submission" date="2019-10" db="EMBL/GenBank/DDBJ databases">
        <authorList>
            <consortium name="DOE Joint Genome Institute"/>
            <person name="Kuo A."/>
            <person name="Miyauchi S."/>
            <person name="Kiss E."/>
            <person name="Drula E."/>
            <person name="Kohler A."/>
            <person name="Sanchez-Garcia M."/>
            <person name="Andreopoulos B."/>
            <person name="Barry K.W."/>
            <person name="Bonito G."/>
            <person name="Buee M."/>
            <person name="Carver A."/>
            <person name="Chen C."/>
            <person name="Cichocki N."/>
            <person name="Clum A."/>
            <person name="Culley D."/>
            <person name="Crous P.W."/>
            <person name="Fauchery L."/>
            <person name="Girlanda M."/>
            <person name="Hayes R."/>
            <person name="Keri Z."/>
            <person name="LaButti K."/>
            <person name="Lipzen A."/>
            <person name="Lombard V."/>
            <person name="Magnuson J."/>
            <person name="Maillard F."/>
            <person name="Morin E."/>
            <person name="Murat C."/>
            <person name="Nolan M."/>
            <person name="Ohm R."/>
            <person name="Pangilinan J."/>
            <person name="Pereira M."/>
            <person name="Perotto S."/>
            <person name="Peter M."/>
            <person name="Riley R."/>
            <person name="Sitrit Y."/>
            <person name="Stielow B."/>
            <person name="Szollosi G."/>
            <person name="Zifcakova L."/>
            <person name="Stursova M."/>
            <person name="Spatafora J.W."/>
            <person name="Tedersoo L."/>
            <person name="Vaario L.-M."/>
            <person name="Yamada A."/>
            <person name="Yan M."/>
            <person name="Wang P."/>
            <person name="Xu J."/>
            <person name="Bruns T."/>
            <person name="Baldrian P."/>
            <person name="Vilgalys R."/>
            <person name="Henrissat B."/>
            <person name="Grigoriev I.V."/>
            <person name="Hibbett D."/>
            <person name="Nagy L.G."/>
            <person name="Martin F.M."/>
        </authorList>
    </citation>
    <scope>NUCLEOTIDE SEQUENCE</scope>
    <source>
        <strain evidence="1">BED1</strain>
    </source>
</reference>
<reference evidence="1" key="2">
    <citation type="journal article" date="2020" name="Nat. Commun.">
        <title>Large-scale genome sequencing of mycorrhizal fungi provides insights into the early evolution of symbiotic traits.</title>
        <authorList>
            <person name="Miyauchi S."/>
            <person name="Kiss E."/>
            <person name="Kuo A."/>
            <person name="Drula E."/>
            <person name="Kohler A."/>
            <person name="Sanchez-Garcia M."/>
            <person name="Morin E."/>
            <person name="Andreopoulos B."/>
            <person name="Barry K.W."/>
            <person name="Bonito G."/>
            <person name="Buee M."/>
            <person name="Carver A."/>
            <person name="Chen C."/>
            <person name="Cichocki N."/>
            <person name="Clum A."/>
            <person name="Culley D."/>
            <person name="Crous P.W."/>
            <person name="Fauchery L."/>
            <person name="Girlanda M."/>
            <person name="Hayes R.D."/>
            <person name="Keri Z."/>
            <person name="LaButti K."/>
            <person name="Lipzen A."/>
            <person name="Lombard V."/>
            <person name="Magnuson J."/>
            <person name="Maillard F."/>
            <person name="Murat C."/>
            <person name="Nolan M."/>
            <person name="Ohm R.A."/>
            <person name="Pangilinan J."/>
            <person name="Pereira M.F."/>
            <person name="Perotto S."/>
            <person name="Peter M."/>
            <person name="Pfister S."/>
            <person name="Riley R."/>
            <person name="Sitrit Y."/>
            <person name="Stielow J.B."/>
            <person name="Szollosi G."/>
            <person name="Zifcakova L."/>
            <person name="Stursova M."/>
            <person name="Spatafora J.W."/>
            <person name="Tedersoo L."/>
            <person name="Vaario L.M."/>
            <person name="Yamada A."/>
            <person name="Yan M."/>
            <person name="Wang P."/>
            <person name="Xu J."/>
            <person name="Bruns T."/>
            <person name="Baldrian P."/>
            <person name="Vilgalys R."/>
            <person name="Dunand C."/>
            <person name="Henrissat B."/>
            <person name="Grigoriev I.V."/>
            <person name="Hibbett D."/>
            <person name="Nagy L.G."/>
            <person name="Martin F.M."/>
        </authorList>
    </citation>
    <scope>NUCLEOTIDE SEQUENCE</scope>
    <source>
        <strain evidence="1">BED1</strain>
    </source>
</reference>
<dbReference type="AlphaFoldDB" id="A0AAD4GJE4"/>
<gene>
    <name evidence="1" type="ORF">L210DRAFT_989327</name>
</gene>
<name>A0AAD4GJE4_BOLED</name>
<dbReference type="Proteomes" id="UP001194468">
    <property type="component" value="Unassembled WGS sequence"/>
</dbReference>